<evidence type="ECO:0000313" key="1">
    <source>
        <dbReference type="EMBL" id="OMJ66593.1"/>
    </source>
</evidence>
<comment type="caution">
    <text evidence="1">The sequence shown here is derived from an EMBL/GenBank/DDBJ whole genome shotgun (WGS) entry which is preliminary data.</text>
</comment>
<accession>A0A1R2APX2</accession>
<organism evidence="1 2">
    <name type="scientific">Stentor coeruleus</name>
    <dbReference type="NCBI Taxonomy" id="5963"/>
    <lineage>
        <taxon>Eukaryota</taxon>
        <taxon>Sar</taxon>
        <taxon>Alveolata</taxon>
        <taxon>Ciliophora</taxon>
        <taxon>Postciliodesmatophora</taxon>
        <taxon>Heterotrichea</taxon>
        <taxon>Heterotrichida</taxon>
        <taxon>Stentoridae</taxon>
        <taxon>Stentor</taxon>
    </lineage>
</organism>
<keyword evidence="2" id="KW-1185">Reference proteome</keyword>
<evidence type="ECO:0000313" key="2">
    <source>
        <dbReference type="Proteomes" id="UP000187209"/>
    </source>
</evidence>
<reference evidence="1 2" key="1">
    <citation type="submission" date="2016-11" db="EMBL/GenBank/DDBJ databases">
        <title>The macronuclear genome of Stentor coeruleus: a giant cell with tiny introns.</title>
        <authorList>
            <person name="Slabodnick M."/>
            <person name="Ruby J.G."/>
            <person name="Reiff S.B."/>
            <person name="Swart E.C."/>
            <person name="Gosai S."/>
            <person name="Prabakaran S."/>
            <person name="Witkowska E."/>
            <person name="Larue G.E."/>
            <person name="Fisher S."/>
            <person name="Freeman R.M."/>
            <person name="Gunawardena J."/>
            <person name="Chu W."/>
            <person name="Stover N.A."/>
            <person name="Gregory B.D."/>
            <person name="Nowacki M."/>
            <person name="Derisi J."/>
            <person name="Roy S.W."/>
            <person name="Marshall W.F."/>
            <person name="Sood P."/>
        </authorList>
    </citation>
    <scope>NUCLEOTIDE SEQUENCE [LARGE SCALE GENOMIC DNA]</scope>
    <source>
        <strain evidence="1">WM001</strain>
    </source>
</reference>
<name>A0A1R2APX2_9CILI</name>
<dbReference type="Proteomes" id="UP000187209">
    <property type="component" value="Unassembled WGS sequence"/>
</dbReference>
<protein>
    <submittedName>
        <fullName evidence="1">Uncharacterized protein</fullName>
    </submittedName>
</protein>
<sequence length="317" mass="37521">MAFIQYSNRLLQVCGNAFKHNKTGINTFYLNSLRRTFGDSSDMVNSKNRIENIYYEYIEDFNALSAQEKEYLIQEILKIHYTSIYGVKEETFRDLFSDKKSTKIKIILIREKKSNIYIGFSFYRIYEIFYEPNNTSNENKYVTTCYINAIMPSYRGYALGTDLVKSLEYQTQEEYPDCNRVSFNYTLNAFYYDLRTKWTPLVVPGINKLDSPHPENLLRKTINFLEIEPIEGNPFVTKIENVHVAGVDKEYFMKNIQNISPCRRFYMEQTQFKPGHLLCNLALYNLIEGNTLKLKPEKYHTFSPIAYEVIKYKTRFN</sequence>
<dbReference type="AlphaFoldDB" id="A0A1R2APX2"/>
<gene>
    <name evidence="1" type="ORF">SteCoe_36505</name>
</gene>
<proteinExistence type="predicted"/>
<dbReference type="EMBL" id="MPUH01001679">
    <property type="protein sequence ID" value="OMJ66593.1"/>
    <property type="molecule type" value="Genomic_DNA"/>
</dbReference>